<keyword evidence="4" id="KW-0677">Repeat</keyword>
<dbReference type="NCBIfam" id="TIGR01167">
    <property type="entry name" value="LPXTG_anchor"/>
    <property type="match status" value="1"/>
</dbReference>
<feature type="compositionally biased region" description="Basic and acidic residues" evidence="6">
    <location>
        <begin position="598"/>
        <end position="614"/>
    </location>
</feature>
<protein>
    <submittedName>
        <fullName evidence="9">LPXTG cell wall anchor domain-containing protein</fullName>
    </submittedName>
</protein>
<dbReference type="InterPro" id="IPR019931">
    <property type="entry name" value="LPXTG_anchor"/>
</dbReference>
<feature type="domain" description="Gram-positive cocci surface proteins LPxTG" evidence="8">
    <location>
        <begin position="618"/>
        <end position="650"/>
    </location>
</feature>
<evidence type="ECO:0000256" key="6">
    <source>
        <dbReference type="SAM" id="MobiDB-lite"/>
    </source>
</evidence>
<keyword evidence="2" id="KW-0964">Secreted</keyword>
<evidence type="ECO:0000256" key="3">
    <source>
        <dbReference type="ARBA" id="ARBA00022729"/>
    </source>
</evidence>
<organism evidence="9 10">
    <name type="scientific">Vagococcus coleopterorum</name>
    <dbReference type="NCBI Taxonomy" id="2714946"/>
    <lineage>
        <taxon>Bacteria</taxon>
        <taxon>Bacillati</taxon>
        <taxon>Bacillota</taxon>
        <taxon>Bacilli</taxon>
        <taxon>Lactobacillales</taxon>
        <taxon>Enterococcaceae</taxon>
        <taxon>Vagococcus</taxon>
    </lineage>
</organism>
<dbReference type="Gene3D" id="3.80.10.10">
    <property type="entry name" value="Ribonuclease Inhibitor"/>
    <property type="match status" value="1"/>
</dbReference>
<sequence>MLAFANDYGDNLSMTDETPEQLVPDEGLRKLMIANTKNENFTISDLEKLTVLNFDGTVLTEPIIINDYKGLEYCKNIYAIGSVSGGPKVELNNLEQLVEILNTLPKMEQLRFMNTEISDPSPLGKLESVVRIGLKLEYKLDLSNFSELISKSRFQELILNYDNRAGKAFLLDEVQTYDTDNSGIKALSPVVLPDTHEFDFELAKFESSDWSYNNQWFVNPKGDEVAEGSVVLTVMPKGPNAKKIRFGESFTTSPSSIKIRYPYIVEKKVAAPITVNYVDSNGTQIKDSLILEGNLGESVEISTPDIDGHVFEKADKDLKMIFSEESQTITLTYKESIPWQPIDPEAIGKAITVNYVDTAGKVIKDSTQVTGTKGTQVTIEVPEITGYKYDHADHALNMEITNQAQTITLTYKESIPWQPIDPEAIGKAITVNYVDTAGKVIKDSTQVTGTKGTQVTIEVPEITGFKYDHADHDLNMEITNQAQTITLTYKEVEENIPWQPIDPEAIGKAITVNYVDTAGKVIKDSTQVTGTKGTQVTIEVPEITGFKYDHADHDLNMEITNQAQTITLTYKETKEGTELIPSYPSDESETIETADNSDSEKIESNHSSDLEKLKGQSLPQTGEGDQFYLLFITGVLLVLGSSILIARKKI</sequence>
<evidence type="ECO:0000256" key="4">
    <source>
        <dbReference type="ARBA" id="ARBA00022737"/>
    </source>
</evidence>
<dbReference type="KEGG" id="vah:G7081_06840"/>
<dbReference type="AlphaFoldDB" id="A0A6G8APF5"/>
<keyword evidence="7" id="KW-0812">Transmembrane</keyword>
<evidence type="ECO:0000313" key="9">
    <source>
        <dbReference type="EMBL" id="QIL46803.1"/>
    </source>
</evidence>
<proteinExistence type="predicted"/>
<keyword evidence="10" id="KW-1185">Reference proteome</keyword>
<feature type="transmembrane region" description="Helical" evidence="7">
    <location>
        <begin position="627"/>
        <end position="646"/>
    </location>
</feature>
<accession>A0A6G8APF5</accession>
<evidence type="ECO:0000313" key="10">
    <source>
        <dbReference type="Proteomes" id="UP000500890"/>
    </source>
</evidence>
<evidence type="ECO:0000256" key="1">
    <source>
        <dbReference type="ARBA" id="ARBA00022512"/>
    </source>
</evidence>
<reference evidence="9 10" key="1">
    <citation type="submission" date="2020-03" db="EMBL/GenBank/DDBJ databases">
        <title>Vagococcus sp. nov., isolated from beetles.</title>
        <authorList>
            <person name="Hyun D.-W."/>
            <person name="Bae J.-W."/>
        </authorList>
    </citation>
    <scope>NUCLEOTIDE SEQUENCE [LARGE SCALE GENOMIC DNA]</scope>
    <source>
        <strain evidence="9 10">HDW17A</strain>
    </source>
</reference>
<dbReference type="EMBL" id="CP049886">
    <property type="protein sequence ID" value="QIL46803.1"/>
    <property type="molecule type" value="Genomic_DNA"/>
</dbReference>
<dbReference type="Proteomes" id="UP000500890">
    <property type="component" value="Chromosome"/>
</dbReference>
<dbReference type="Gene3D" id="3.10.20.320">
    <property type="entry name" value="Putative peptidoglycan bound protein (lpxtg motif)"/>
    <property type="match status" value="4"/>
</dbReference>
<keyword evidence="3" id="KW-0732">Signal</keyword>
<feature type="region of interest" description="Disordered" evidence="6">
    <location>
        <begin position="1"/>
        <end position="20"/>
    </location>
</feature>
<feature type="compositionally biased region" description="Acidic residues" evidence="6">
    <location>
        <begin position="586"/>
        <end position="597"/>
    </location>
</feature>
<evidence type="ECO:0000256" key="7">
    <source>
        <dbReference type="SAM" id="Phobius"/>
    </source>
</evidence>
<name>A0A6G8APF5_9ENTE</name>
<keyword evidence="7" id="KW-1133">Transmembrane helix</keyword>
<dbReference type="PROSITE" id="PS50847">
    <property type="entry name" value="GRAM_POS_ANCHORING"/>
    <property type="match status" value="1"/>
</dbReference>
<evidence type="ECO:0000256" key="5">
    <source>
        <dbReference type="ARBA" id="ARBA00023088"/>
    </source>
</evidence>
<dbReference type="Pfam" id="PF06458">
    <property type="entry name" value="MucBP"/>
    <property type="match status" value="4"/>
</dbReference>
<evidence type="ECO:0000256" key="2">
    <source>
        <dbReference type="ARBA" id="ARBA00022525"/>
    </source>
</evidence>
<dbReference type="InterPro" id="IPR009459">
    <property type="entry name" value="MucBP_dom"/>
</dbReference>
<keyword evidence="5" id="KW-0572">Peptidoglycan-anchor</keyword>
<evidence type="ECO:0000259" key="8">
    <source>
        <dbReference type="PROSITE" id="PS50847"/>
    </source>
</evidence>
<keyword evidence="7" id="KW-0472">Membrane</keyword>
<feature type="region of interest" description="Disordered" evidence="6">
    <location>
        <begin position="579"/>
        <end position="617"/>
    </location>
</feature>
<dbReference type="RefSeq" id="WP_166008191.1">
    <property type="nucleotide sequence ID" value="NZ_CP049886.1"/>
</dbReference>
<keyword evidence="1" id="KW-0134">Cell wall</keyword>
<dbReference type="InterPro" id="IPR032675">
    <property type="entry name" value="LRR_dom_sf"/>
</dbReference>
<gene>
    <name evidence="9" type="ORF">G7081_06840</name>
</gene>